<dbReference type="Proteomes" id="UP000321580">
    <property type="component" value="Unassembled WGS sequence"/>
</dbReference>
<dbReference type="SUPFAM" id="SSF50156">
    <property type="entry name" value="PDZ domain-like"/>
    <property type="match status" value="2"/>
</dbReference>
<dbReference type="InterPro" id="IPR001478">
    <property type="entry name" value="PDZ"/>
</dbReference>
<comment type="caution">
    <text evidence="3">The sequence shown here is derived from an EMBL/GenBank/DDBJ whole genome shotgun (WGS) entry which is preliminary data.</text>
</comment>
<accession>A0A5C6RJ93</accession>
<dbReference type="OrthoDB" id="9781273at2"/>
<reference evidence="3 4" key="1">
    <citation type="submission" date="2019-08" db="EMBL/GenBank/DDBJ databases">
        <title>Genome of Phaeodactylibacter luteus.</title>
        <authorList>
            <person name="Bowman J.P."/>
        </authorList>
    </citation>
    <scope>NUCLEOTIDE SEQUENCE [LARGE SCALE GENOMIC DNA]</scope>
    <source>
        <strain evidence="3 4">KCTC 42180</strain>
    </source>
</reference>
<dbReference type="PROSITE" id="PS50106">
    <property type="entry name" value="PDZ"/>
    <property type="match status" value="1"/>
</dbReference>
<organism evidence="3 4">
    <name type="scientific">Phaeodactylibacter luteus</name>
    <dbReference type="NCBI Taxonomy" id="1564516"/>
    <lineage>
        <taxon>Bacteria</taxon>
        <taxon>Pseudomonadati</taxon>
        <taxon>Bacteroidota</taxon>
        <taxon>Saprospiria</taxon>
        <taxon>Saprospirales</taxon>
        <taxon>Haliscomenobacteraceae</taxon>
        <taxon>Phaeodactylibacter</taxon>
    </lineage>
</organism>
<dbReference type="NCBIfam" id="TIGR04183">
    <property type="entry name" value="Por_Secre_tail"/>
    <property type="match status" value="1"/>
</dbReference>
<dbReference type="InterPro" id="IPR036034">
    <property type="entry name" value="PDZ_sf"/>
</dbReference>
<feature type="domain" description="PDZ" evidence="2">
    <location>
        <begin position="261"/>
        <end position="356"/>
    </location>
</feature>
<dbReference type="Gene3D" id="2.30.42.10">
    <property type="match status" value="2"/>
</dbReference>
<dbReference type="InterPro" id="IPR026444">
    <property type="entry name" value="Secre_tail"/>
</dbReference>
<evidence type="ECO:0000256" key="1">
    <source>
        <dbReference type="ARBA" id="ARBA00001947"/>
    </source>
</evidence>
<sequence>MEMPTPCNGWQLMVSFRYVATKLFSERPCCEIRFGRAGLCPYFLIILKFLKPTVMKKEFTQILLGIAFLGSALALHAQEQTKVTVVQEIQQEDGTVITLKKQLSTQEALDQYLELIGPGQESKVIVSAPENAEEGEQEAIFFFRRSAQDMEGMQRMTIFADEVEVAFNDDNPPRTYKEEAVKAFLGIYPASAPGNKGVRVSNTVKGKPAAAAGLLANDIILDVGGHASNGTYGLRSALSKLSPGQIVPVSILRNGAPMTLNVTLGERTYARTMFNPDAKPCEVFIGVMLKDNSLIGEGVLVTDIIGQTPAEEYGVEAGDHILALDGVPVNSSSELHIERNKHEPGEAFTLKVARGGQVQDINARFYACETDAPTEEPAEAPLPGKGEGQLNAPYNELQLQGFNAFPNPSFGQVRVQFEGEAVPTTIQITDATGRVVYSNEQNAFNGRFDEEVSLRDAAPGTLILTVRQGDEVFSKALLLVNRV</sequence>
<comment type="cofactor">
    <cofactor evidence="1">
        <name>Zn(2+)</name>
        <dbReference type="ChEBI" id="CHEBI:29105"/>
    </cofactor>
</comment>
<dbReference type="PANTHER" id="PTHR42837:SF2">
    <property type="entry name" value="MEMBRANE METALLOPROTEASE ARASP2, CHLOROPLASTIC-RELATED"/>
    <property type="match status" value="1"/>
</dbReference>
<dbReference type="PANTHER" id="PTHR42837">
    <property type="entry name" value="REGULATOR OF SIGMA-E PROTEASE RSEP"/>
    <property type="match status" value="1"/>
</dbReference>
<dbReference type="InterPro" id="IPR004387">
    <property type="entry name" value="Pept_M50_Zn"/>
</dbReference>
<evidence type="ECO:0000259" key="2">
    <source>
        <dbReference type="PROSITE" id="PS50106"/>
    </source>
</evidence>
<dbReference type="GO" id="GO:0004222">
    <property type="term" value="F:metalloendopeptidase activity"/>
    <property type="evidence" value="ECO:0007669"/>
    <property type="project" value="InterPro"/>
</dbReference>
<protein>
    <submittedName>
        <fullName evidence="3">PDZ domain-containing protein</fullName>
    </submittedName>
</protein>
<dbReference type="SMART" id="SM00228">
    <property type="entry name" value="PDZ"/>
    <property type="match status" value="2"/>
</dbReference>
<dbReference type="EMBL" id="VOOR01000040">
    <property type="protein sequence ID" value="TXB61994.1"/>
    <property type="molecule type" value="Genomic_DNA"/>
</dbReference>
<dbReference type="GO" id="GO:0006508">
    <property type="term" value="P:proteolysis"/>
    <property type="evidence" value="ECO:0007669"/>
    <property type="project" value="InterPro"/>
</dbReference>
<dbReference type="Pfam" id="PF13180">
    <property type="entry name" value="PDZ_2"/>
    <property type="match status" value="2"/>
</dbReference>
<name>A0A5C6RJ93_9BACT</name>
<evidence type="ECO:0000313" key="3">
    <source>
        <dbReference type="EMBL" id="TXB61994.1"/>
    </source>
</evidence>
<gene>
    <name evidence="3" type="ORF">FRY97_16380</name>
</gene>
<dbReference type="AlphaFoldDB" id="A0A5C6RJ93"/>
<dbReference type="GO" id="GO:0016020">
    <property type="term" value="C:membrane"/>
    <property type="evidence" value="ECO:0007669"/>
    <property type="project" value="InterPro"/>
</dbReference>
<keyword evidence="4" id="KW-1185">Reference proteome</keyword>
<proteinExistence type="predicted"/>
<evidence type="ECO:0000313" key="4">
    <source>
        <dbReference type="Proteomes" id="UP000321580"/>
    </source>
</evidence>